<reference evidence="1" key="1">
    <citation type="journal article" date="2015" name="Nature">
        <title>Complex archaea that bridge the gap between prokaryotes and eukaryotes.</title>
        <authorList>
            <person name="Spang A."/>
            <person name="Saw J.H."/>
            <person name="Jorgensen S.L."/>
            <person name="Zaremba-Niedzwiedzka K."/>
            <person name="Martijn J."/>
            <person name="Lind A.E."/>
            <person name="van Eijk R."/>
            <person name="Schleper C."/>
            <person name="Guy L."/>
            <person name="Ettema T.J."/>
        </authorList>
    </citation>
    <scope>NUCLEOTIDE SEQUENCE</scope>
</reference>
<gene>
    <name evidence="1" type="ORF">LCGC14_0222840</name>
</gene>
<sequence>MKKILLIAILGGAGFWYYTNVYSLPIYGVWAPNEKEFLRKAYESARMTPEQEKRLKSYISNTRVIIAREHIEFKFPDRGGKSPYQVTRSSENCYLIDVPKMGAFDSCIEGTTMKMRNSKTGYVETYEKI</sequence>
<dbReference type="AlphaFoldDB" id="A0A0F9UUB3"/>
<dbReference type="EMBL" id="LAZR01000106">
    <property type="protein sequence ID" value="KKN91082.1"/>
    <property type="molecule type" value="Genomic_DNA"/>
</dbReference>
<name>A0A0F9UUB3_9ZZZZ</name>
<proteinExistence type="predicted"/>
<organism evidence="1">
    <name type="scientific">marine sediment metagenome</name>
    <dbReference type="NCBI Taxonomy" id="412755"/>
    <lineage>
        <taxon>unclassified sequences</taxon>
        <taxon>metagenomes</taxon>
        <taxon>ecological metagenomes</taxon>
    </lineage>
</organism>
<accession>A0A0F9UUB3</accession>
<protein>
    <submittedName>
        <fullName evidence="1">Uncharacterized protein</fullName>
    </submittedName>
</protein>
<evidence type="ECO:0000313" key="1">
    <source>
        <dbReference type="EMBL" id="KKN91082.1"/>
    </source>
</evidence>
<comment type="caution">
    <text evidence="1">The sequence shown here is derived from an EMBL/GenBank/DDBJ whole genome shotgun (WGS) entry which is preliminary data.</text>
</comment>